<dbReference type="AlphaFoldDB" id="A0A1J5IZ15"/>
<sequence length="64" mass="7200">MVDFGMVSTVQFNDQSCFWAIEIGDERANTILPIELVVVQSESCTLEDEPERGYEIETKTSLKG</sequence>
<name>A0A1J5IZ15_9BACT</name>
<organism evidence="1 2">
    <name type="scientific">Candidatus Wirthbacteria bacterium CG2_30_54_11</name>
    <dbReference type="NCBI Taxonomy" id="1817892"/>
    <lineage>
        <taxon>Bacteria</taxon>
        <taxon>Candidatus Wirthbacteria</taxon>
    </lineage>
</organism>
<evidence type="ECO:0000313" key="1">
    <source>
        <dbReference type="EMBL" id="OIP99674.1"/>
    </source>
</evidence>
<gene>
    <name evidence="1" type="ORF">AUK40_00660</name>
</gene>
<reference evidence="1 2" key="1">
    <citation type="journal article" date="2016" name="Environ. Microbiol.">
        <title>Genomic resolution of a cold subsurface aquifer community provides metabolic insights for novel microbes adapted to high CO concentrations.</title>
        <authorList>
            <person name="Probst A.J."/>
            <person name="Castelle C.J."/>
            <person name="Singh A."/>
            <person name="Brown C.T."/>
            <person name="Anantharaman K."/>
            <person name="Sharon I."/>
            <person name="Hug L.A."/>
            <person name="Burstein D."/>
            <person name="Emerson J.B."/>
            <person name="Thomas B.C."/>
            <person name="Banfield J.F."/>
        </authorList>
    </citation>
    <scope>NUCLEOTIDE SEQUENCE [LARGE SCALE GENOMIC DNA]</scope>
    <source>
        <strain evidence="1">CG2_30_54_11</strain>
    </source>
</reference>
<dbReference type="EMBL" id="MNZT01000011">
    <property type="protein sequence ID" value="OIP99674.1"/>
    <property type="molecule type" value="Genomic_DNA"/>
</dbReference>
<accession>A0A1J5IZ15</accession>
<evidence type="ECO:0000313" key="2">
    <source>
        <dbReference type="Proteomes" id="UP000183245"/>
    </source>
</evidence>
<proteinExistence type="predicted"/>
<protein>
    <submittedName>
        <fullName evidence="1">Uncharacterized protein</fullName>
    </submittedName>
</protein>
<dbReference type="STRING" id="1817892.AUK40_00660"/>
<dbReference type="Proteomes" id="UP000183245">
    <property type="component" value="Unassembled WGS sequence"/>
</dbReference>
<comment type="caution">
    <text evidence="1">The sequence shown here is derived from an EMBL/GenBank/DDBJ whole genome shotgun (WGS) entry which is preliminary data.</text>
</comment>